<dbReference type="SUPFAM" id="SSF54285">
    <property type="entry name" value="MoaD/ThiS"/>
    <property type="match status" value="1"/>
</dbReference>
<dbReference type="Gene3D" id="3.10.20.30">
    <property type="match status" value="1"/>
</dbReference>
<gene>
    <name evidence="1" type="ORF">LCGC14_1220370</name>
</gene>
<organism evidence="1">
    <name type="scientific">marine sediment metagenome</name>
    <dbReference type="NCBI Taxonomy" id="412755"/>
    <lineage>
        <taxon>unclassified sequences</taxon>
        <taxon>metagenomes</taxon>
        <taxon>ecological metagenomes</taxon>
    </lineage>
</organism>
<evidence type="ECO:0000313" key="1">
    <source>
        <dbReference type="EMBL" id="KKM92242.1"/>
    </source>
</evidence>
<reference evidence="1" key="1">
    <citation type="journal article" date="2015" name="Nature">
        <title>Complex archaea that bridge the gap between prokaryotes and eukaryotes.</title>
        <authorList>
            <person name="Spang A."/>
            <person name="Saw J.H."/>
            <person name="Jorgensen S.L."/>
            <person name="Zaremba-Niedzwiedzka K."/>
            <person name="Martijn J."/>
            <person name="Lind A.E."/>
            <person name="van Eijk R."/>
            <person name="Schleper C."/>
            <person name="Guy L."/>
            <person name="Ettema T.J."/>
        </authorList>
    </citation>
    <scope>NUCLEOTIDE SEQUENCE</scope>
</reference>
<protein>
    <recommendedName>
        <fullName evidence="2">Ubiquitin Mut7-C domain-containing protein</fullName>
    </recommendedName>
</protein>
<dbReference type="InterPro" id="IPR003749">
    <property type="entry name" value="ThiS/MoaD-like"/>
</dbReference>
<dbReference type="InterPro" id="IPR012675">
    <property type="entry name" value="Beta-grasp_dom_sf"/>
</dbReference>
<dbReference type="InterPro" id="IPR016155">
    <property type="entry name" value="Mopterin_synth/thiamin_S_b"/>
</dbReference>
<dbReference type="EMBL" id="LAZR01006418">
    <property type="protein sequence ID" value="KKM92242.1"/>
    <property type="molecule type" value="Genomic_DNA"/>
</dbReference>
<comment type="caution">
    <text evidence="1">The sequence shown here is derived from an EMBL/GenBank/DDBJ whole genome shotgun (WGS) entry which is preliminary data.</text>
</comment>
<dbReference type="AlphaFoldDB" id="A0A0F9PFY2"/>
<name>A0A0F9PFY2_9ZZZZ</name>
<proteinExistence type="predicted"/>
<accession>A0A0F9PFY2</accession>
<dbReference type="Pfam" id="PF02597">
    <property type="entry name" value="ThiS"/>
    <property type="match status" value="1"/>
</dbReference>
<evidence type="ECO:0008006" key="2">
    <source>
        <dbReference type="Google" id="ProtNLM"/>
    </source>
</evidence>
<sequence length="72" mass="7990">MFVIKQVSELLDTGLYETITPERTMTVADLLQELNLEDKYFGILVDGKKASPDTVINEQSEIVILPHIAGGQ</sequence>